<accession>A0A917NK91</accession>
<evidence type="ECO:0000256" key="5">
    <source>
        <dbReference type="ARBA" id="ARBA00022989"/>
    </source>
</evidence>
<dbReference type="Proteomes" id="UP000637695">
    <property type="component" value="Unassembled WGS sequence"/>
</dbReference>
<organism evidence="9 10">
    <name type="scientific">Alicyclobacillus cellulosilyticus</name>
    <dbReference type="NCBI Taxonomy" id="1003997"/>
    <lineage>
        <taxon>Bacteria</taxon>
        <taxon>Bacillati</taxon>
        <taxon>Bacillota</taxon>
        <taxon>Bacilli</taxon>
        <taxon>Bacillales</taxon>
        <taxon>Alicyclobacillaceae</taxon>
        <taxon>Alicyclobacillus</taxon>
    </lineage>
</organism>
<gene>
    <name evidence="9" type="ORF">GCM10010885_11630</name>
</gene>
<dbReference type="PANTHER" id="PTHR43744">
    <property type="entry name" value="ABC TRANSPORTER PERMEASE PROTEIN MG189-RELATED-RELATED"/>
    <property type="match status" value="1"/>
</dbReference>
<dbReference type="AlphaFoldDB" id="A0A917NK91"/>
<proteinExistence type="inferred from homology"/>
<feature type="transmembrane region" description="Helical" evidence="7">
    <location>
        <begin position="93"/>
        <end position="114"/>
    </location>
</feature>
<feature type="domain" description="ABC transmembrane type-1" evidence="8">
    <location>
        <begin position="89"/>
        <end position="280"/>
    </location>
</feature>
<feature type="transmembrane region" description="Helical" evidence="7">
    <location>
        <begin position="259"/>
        <end position="280"/>
    </location>
</feature>
<keyword evidence="6 7" id="KW-0472">Membrane</keyword>
<dbReference type="PANTHER" id="PTHR43744:SF12">
    <property type="entry name" value="ABC TRANSPORTER PERMEASE PROTEIN MG189-RELATED"/>
    <property type="match status" value="1"/>
</dbReference>
<keyword evidence="2 7" id="KW-0813">Transport</keyword>
<dbReference type="RefSeq" id="WP_188881729.1">
    <property type="nucleotide sequence ID" value="NZ_BMOY01000014.1"/>
</dbReference>
<keyword evidence="5 7" id="KW-1133">Transmembrane helix</keyword>
<comment type="subcellular location">
    <subcellularLocation>
        <location evidence="1 7">Cell membrane</location>
        <topology evidence="1 7">Multi-pass membrane protein</topology>
    </subcellularLocation>
</comment>
<keyword evidence="10" id="KW-1185">Reference proteome</keyword>
<keyword evidence="3" id="KW-1003">Cell membrane</keyword>
<evidence type="ECO:0000259" key="8">
    <source>
        <dbReference type="PROSITE" id="PS50928"/>
    </source>
</evidence>
<dbReference type="SUPFAM" id="SSF161098">
    <property type="entry name" value="MetI-like"/>
    <property type="match status" value="1"/>
</dbReference>
<evidence type="ECO:0000256" key="7">
    <source>
        <dbReference type="RuleBase" id="RU363032"/>
    </source>
</evidence>
<evidence type="ECO:0000256" key="1">
    <source>
        <dbReference type="ARBA" id="ARBA00004651"/>
    </source>
</evidence>
<protein>
    <submittedName>
        <fullName evidence="9">Sugar ABC transporter permease</fullName>
    </submittedName>
</protein>
<evidence type="ECO:0000256" key="2">
    <source>
        <dbReference type="ARBA" id="ARBA00022448"/>
    </source>
</evidence>
<comment type="similarity">
    <text evidence="7">Belongs to the binding-protein-dependent transport system permease family.</text>
</comment>
<feature type="transmembrane region" description="Helical" evidence="7">
    <location>
        <begin position="126"/>
        <end position="148"/>
    </location>
</feature>
<feature type="transmembrane region" description="Helical" evidence="7">
    <location>
        <begin position="200"/>
        <end position="223"/>
    </location>
</feature>
<dbReference type="PROSITE" id="PS50928">
    <property type="entry name" value="ABC_TM1"/>
    <property type="match status" value="1"/>
</dbReference>
<evidence type="ECO:0000256" key="6">
    <source>
        <dbReference type="ARBA" id="ARBA00023136"/>
    </source>
</evidence>
<evidence type="ECO:0000313" key="10">
    <source>
        <dbReference type="Proteomes" id="UP000637695"/>
    </source>
</evidence>
<dbReference type="CDD" id="cd06261">
    <property type="entry name" value="TM_PBP2"/>
    <property type="match status" value="1"/>
</dbReference>
<evidence type="ECO:0000256" key="4">
    <source>
        <dbReference type="ARBA" id="ARBA00022692"/>
    </source>
</evidence>
<feature type="transmembrane region" description="Helical" evidence="7">
    <location>
        <begin position="160"/>
        <end position="179"/>
    </location>
</feature>
<dbReference type="GO" id="GO:0055085">
    <property type="term" value="P:transmembrane transport"/>
    <property type="evidence" value="ECO:0007669"/>
    <property type="project" value="InterPro"/>
</dbReference>
<dbReference type="InterPro" id="IPR000515">
    <property type="entry name" value="MetI-like"/>
</dbReference>
<evidence type="ECO:0000313" key="9">
    <source>
        <dbReference type="EMBL" id="GGJ04047.1"/>
    </source>
</evidence>
<dbReference type="EMBL" id="BMOY01000014">
    <property type="protein sequence ID" value="GGJ04047.1"/>
    <property type="molecule type" value="Genomic_DNA"/>
</dbReference>
<feature type="transmembrane region" description="Helical" evidence="7">
    <location>
        <begin position="28"/>
        <end position="53"/>
    </location>
</feature>
<name>A0A917NK91_9BACL</name>
<dbReference type="Gene3D" id="1.10.3720.10">
    <property type="entry name" value="MetI-like"/>
    <property type="match status" value="1"/>
</dbReference>
<dbReference type="InterPro" id="IPR035906">
    <property type="entry name" value="MetI-like_sf"/>
</dbReference>
<evidence type="ECO:0000256" key="3">
    <source>
        <dbReference type="ARBA" id="ARBA00022475"/>
    </source>
</evidence>
<dbReference type="GO" id="GO:0005886">
    <property type="term" value="C:plasma membrane"/>
    <property type="evidence" value="ECO:0007669"/>
    <property type="project" value="UniProtKB-SubCell"/>
</dbReference>
<reference evidence="9" key="1">
    <citation type="journal article" date="2014" name="Int. J. Syst. Evol. Microbiol.">
        <title>Complete genome sequence of Corynebacterium casei LMG S-19264T (=DSM 44701T), isolated from a smear-ripened cheese.</title>
        <authorList>
            <consortium name="US DOE Joint Genome Institute (JGI-PGF)"/>
            <person name="Walter F."/>
            <person name="Albersmeier A."/>
            <person name="Kalinowski J."/>
            <person name="Ruckert C."/>
        </authorList>
    </citation>
    <scope>NUCLEOTIDE SEQUENCE</scope>
    <source>
        <strain evidence="9">JCM 18487</strain>
    </source>
</reference>
<dbReference type="Pfam" id="PF00528">
    <property type="entry name" value="BPD_transp_1"/>
    <property type="match status" value="1"/>
</dbReference>
<sequence>MAATEREVQRRKVSFHQRKSAVERTLKGVSFVLLVVISAIMLLPVFIMLSTALKDQQTVFLFPPQWIPRPMHWDNFIAALQSGPFGAYFENTAFYAVVGTLFEVASSSVVAFGFSRYNGLGRDTLFYILLLTMMIPYPAVMIPQFVLFKTLGWTNTYLPLIVPSLFGSAYIIFMLRQFFNGLPGELFEAARIDGCSEWRTFVQIALPLSKPALAAAAIFGFMYRWNDYLAPLIYLNDQDKYTLSVGLAGMTSQFSIVPWHLIMAASLVAVLPPVLIFFFAQRYFIEGIAITGLK</sequence>
<reference evidence="9" key="2">
    <citation type="submission" date="2020-09" db="EMBL/GenBank/DDBJ databases">
        <authorList>
            <person name="Sun Q."/>
            <person name="Ohkuma M."/>
        </authorList>
    </citation>
    <scope>NUCLEOTIDE SEQUENCE</scope>
    <source>
        <strain evidence="9">JCM 18487</strain>
    </source>
</reference>
<keyword evidence="4 7" id="KW-0812">Transmembrane</keyword>
<comment type="caution">
    <text evidence="9">The sequence shown here is derived from an EMBL/GenBank/DDBJ whole genome shotgun (WGS) entry which is preliminary data.</text>
</comment>